<feature type="transmembrane region" description="Helical" evidence="1">
    <location>
        <begin position="35"/>
        <end position="55"/>
    </location>
</feature>
<evidence type="ECO:0000256" key="1">
    <source>
        <dbReference type="SAM" id="Phobius"/>
    </source>
</evidence>
<sequence length="255" mass="29748">MTYYFLLFIIYSFIGWIYESTLCSVRDKKLINRGFLNGPICPIYGTGALVVIILLGDVKDILALFLSSILLTGILEYLTSYLMEKLFHAKWWDYSYRSFNINGRVCLEGALVFGTLSVITVFYINLFTNKVLSVVNDNILNLISLILLIILVVDTIFTVNSLLSLNSRLKQVQEAFNKYIEASKVKTDKIKFNILDKFEESEFYSEKIKHILSVKRFQDKRIMKAFPNFKSTKYYEAFERIKDNIIKSRDNHKRK</sequence>
<dbReference type="Pfam" id="PF06541">
    <property type="entry name" value="ABC_trans_CmpB"/>
    <property type="match status" value="1"/>
</dbReference>
<dbReference type="Proteomes" id="UP000627781">
    <property type="component" value="Unassembled WGS sequence"/>
</dbReference>
<gene>
    <name evidence="2" type="ORF">H9661_09305</name>
</gene>
<feature type="transmembrane region" description="Helical" evidence="1">
    <location>
        <begin position="61"/>
        <end position="84"/>
    </location>
</feature>
<organism evidence="2 3">
    <name type="scientific">Clostridium cibarium</name>
    <dbReference type="NCBI Taxonomy" id="2762247"/>
    <lineage>
        <taxon>Bacteria</taxon>
        <taxon>Bacillati</taxon>
        <taxon>Bacillota</taxon>
        <taxon>Clostridia</taxon>
        <taxon>Eubacteriales</taxon>
        <taxon>Clostridiaceae</taxon>
        <taxon>Clostridium</taxon>
    </lineage>
</organism>
<name>A0ABR8PTR3_9CLOT</name>
<accession>A0ABR8PTR3</accession>
<evidence type="ECO:0000313" key="3">
    <source>
        <dbReference type="Proteomes" id="UP000627781"/>
    </source>
</evidence>
<reference evidence="2 3" key="1">
    <citation type="submission" date="2020-08" db="EMBL/GenBank/DDBJ databases">
        <title>A Genomic Blueprint of the Chicken Gut Microbiome.</title>
        <authorList>
            <person name="Gilroy R."/>
            <person name="Ravi A."/>
            <person name="Getino M."/>
            <person name="Pursley I."/>
            <person name="Horton D.L."/>
            <person name="Alikhan N.-F."/>
            <person name="Baker D."/>
            <person name="Gharbi K."/>
            <person name="Hall N."/>
            <person name="Watson M."/>
            <person name="Adriaenssens E.M."/>
            <person name="Foster-Nyarko E."/>
            <person name="Jarju S."/>
            <person name="Secka A."/>
            <person name="Antonio M."/>
            <person name="Oren A."/>
            <person name="Chaudhuri R."/>
            <person name="La Ragione R.M."/>
            <person name="Hildebrand F."/>
            <person name="Pallen M.J."/>
        </authorList>
    </citation>
    <scope>NUCLEOTIDE SEQUENCE [LARGE SCALE GENOMIC DNA]</scope>
    <source>
        <strain evidence="2 3">Sa3CVN1</strain>
    </source>
</reference>
<keyword evidence="1" id="KW-0472">Membrane</keyword>
<proteinExistence type="predicted"/>
<dbReference type="EMBL" id="JACSRA010000012">
    <property type="protein sequence ID" value="MBD7911552.1"/>
    <property type="molecule type" value="Genomic_DNA"/>
</dbReference>
<comment type="caution">
    <text evidence="2">The sequence shown here is derived from an EMBL/GenBank/DDBJ whole genome shotgun (WGS) entry which is preliminary data.</text>
</comment>
<dbReference type="InterPro" id="IPR010540">
    <property type="entry name" value="CmpB_TMEM229"/>
</dbReference>
<keyword evidence="1" id="KW-0812">Transmembrane</keyword>
<feature type="transmembrane region" description="Helical" evidence="1">
    <location>
        <begin position="139"/>
        <end position="163"/>
    </location>
</feature>
<feature type="transmembrane region" description="Helical" evidence="1">
    <location>
        <begin position="6"/>
        <end position="23"/>
    </location>
</feature>
<evidence type="ECO:0000313" key="2">
    <source>
        <dbReference type="EMBL" id="MBD7911552.1"/>
    </source>
</evidence>
<feature type="transmembrane region" description="Helical" evidence="1">
    <location>
        <begin position="105"/>
        <end position="127"/>
    </location>
</feature>
<keyword evidence="3" id="KW-1185">Reference proteome</keyword>
<protein>
    <submittedName>
        <fullName evidence="2">ABC transporter permease</fullName>
    </submittedName>
</protein>
<dbReference type="RefSeq" id="WP_143315183.1">
    <property type="nucleotide sequence ID" value="NZ_JACSRA010000012.1"/>
</dbReference>
<keyword evidence="1" id="KW-1133">Transmembrane helix</keyword>